<dbReference type="RefSeq" id="WP_054737001.1">
    <property type="nucleotide sequence ID" value="NZ_AYZM01000061.1"/>
</dbReference>
<dbReference type="Gene3D" id="1.20.58.220">
    <property type="entry name" value="Phosphate transport system protein phou homolog 2, domain 2"/>
    <property type="match status" value="1"/>
</dbReference>
<evidence type="ECO:0000259" key="8">
    <source>
        <dbReference type="Pfam" id="PF01895"/>
    </source>
</evidence>
<dbReference type="InterPro" id="IPR038078">
    <property type="entry name" value="PhoU-like_sf"/>
</dbReference>
<dbReference type="PANTHER" id="PTHR42930:SF3">
    <property type="entry name" value="PHOSPHATE-SPECIFIC TRANSPORT SYSTEM ACCESSORY PROTEIN PHOU"/>
    <property type="match status" value="1"/>
</dbReference>
<dbReference type="AlphaFoldDB" id="A0A0R2FBD3"/>
<dbReference type="EMBL" id="AYZM01000061">
    <property type="protein sequence ID" value="KRN25745.1"/>
    <property type="molecule type" value="Genomic_DNA"/>
</dbReference>
<evidence type="ECO:0000256" key="3">
    <source>
        <dbReference type="ARBA" id="ARBA00011738"/>
    </source>
</evidence>
<dbReference type="GO" id="GO:0006817">
    <property type="term" value="P:phosphate ion transport"/>
    <property type="evidence" value="ECO:0007669"/>
    <property type="project" value="UniProtKB-KW"/>
</dbReference>
<dbReference type="InterPro" id="IPR028366">
    <property type="entry name" value="PhoU"/>
</dbReference>
<sequence>MNNLFTEALKQLSTQLTVMGNTVSDQIFKATQSYIDHDKAEAQALIQHDQSINSSEVDLEKQALTLMTLQQPVADDFRNVITILKSSADLERIGDHATSIARETIRVKGTHRIDEIEAQLAVLSKLIRNMLADALAASEARDPDKAKTIAARDIEVDRQFDAIRQAVISAMQQDTNVAQAGTSYLFVVKLLERIGDRIVNLAEEVVYDQTGEIIELNQGRHTEDE</sequence>
<dbReference type="OrthoDB" id="9814256at2"/>
<dbReference type="PIRSF" id="PIRSF003107">
    <property type="entry name" value="PhoU"/>
    <property type="match status" value="1"/>
</dbReference>
<keyword evidence="6 7" id="KW-0592">Phosphate transport</keyword>
<organism evidence="9 10">
    <name type="scientific">Secundilactobacillus similis DSM 23365 = JCM 2765</name>
    <dbReference type="NCBI Taxonomy" id="1423804"/>
    <lineage>
        <taxon>Bacteria</taxon>
        <taxon>Bacillati</taxon>
        <taxon>Bacillota</taxon>
        <taxon>Bacilli</taxon>
        <taxon>Lactobacillales</taxon>
        <taxon>Lactobacillaceae</taxon>
        <taxon>Secundilactobacillus</taxon>
    </lineage>
</organism>
<accession>A0A0R2FBD3</accession>
<dbReference type="InterPro" id="IPR026022">
    <property type="entry name" value="PhoU_dom"/>
</dbReference>
<dbReference type="STRING" id="1423804.FD14_GL000152"/>
<dbReference type="Proteomes" id="UP000051442">
    <property type="component" value="Unassembled WGS sequence"/>
</dbReference>
<evidence type="ECO:0000256" key="4">
    <source>
        <dbReference type="ARBA" id="ARBA00022448"/>
    </source>
</evidence>
<evidence type="ECO:0000256" key="5">
    <source>
        <dbReference type="ARBA" id="ARBA00022490"/>
    </source>
</evidence>
<keyword evidence="5 7" id="KW-0963">Cytoplasm</keyword>
<gene>
    <name evidence="9" type="ORF">FD14_GL000152</name>
</gene>
<evidence type="ECO:0000313" key="10">
    <source>
        <dbReference type="Proteomes" id="UP000051442"/>
    </source>
</evidence>
<reference evidence="9 10" key="1">
    <citation type="journal article" date="2015" name="Genome Announc.">
        <title>Expanding the biotechnology potential of lactobacilli through comparative genomics of 213 strains and associated genera.</title>
        <authorList>
            <person name="Sun Z."/>
            <person name="Harris H.M."/>
            <person name="McCann A."/>
            <person name="Guo C."/>
            <person name="Argimon S."/>
            <person name="Zhang W."/>
            <person name="Yang X."/>
            <person name="Jeffery I.B."/>
            <person name="Cooney J.C."/>
            <person name="Kagawa T.F."/>
            <person name="Liu W."/>
            <person name="Song Y."/>
            <person name="Salvetti E."/>
            <person name="Wrobel A."/>
            <person name="Rasinkangas P."/>
            <person name="Parkhill J."/>
            <person name="Rea M.C."/>
            <person name="O'Sullivan O."/>
            <person name="Ritari J."/>
            <person name="Douillard F.P."/>
            <person name="Paul Ross R."/>
            <person name="Yang R."/>
            <person name="Briner A.E."/>
            <person name="Felis G.E."/>
            <person name="de Vos W.M."/>
            <person name="Barrangou R."/>
            <person name="Klaenhammer T.R."/>
            <person name="Caufield P.W."/>
            <person name="Cui Y."/>
            <person name="Zhang H."/>
            <person name="O'Toole P.W."/>
        </authorList>
    </citation>
    <scope>NUCLEOTIDE SEQUENCE [LARGE SCALE GENOMIC DNA]</scope>
    <source>
        <strain evidence="9 10">DSM 23365</strain>
    </source>
</reference>
<dbReference type="FunFam" id="1.20.58.220:FF:000004">
    <property type="entry name" value="Phosphate-specific transport system accessory protein PhoU"/>
    <property type="match status" value="1"/>
</dbReference>
<dbReference type="NCBIfam" id="TIGR02135">
    <property type="entry name" value="phoU_full"/>
    <property type="match status" value="1"/>
</dbReference>
<evidence type="ECO:0000256" key="1">
    <source>
        <dbReference type="ARBA" id="ARBA00004496"/>
    </source>
</evidence>
<dbReference type="Pfam" id="PF01895">
    <property type="entry name" value="PhoU"/>
    <property type="match status" value="2"/>
</dbReference>
<feature type="domain" description="PhoU" evidence="8">
    <location>
        <begin position="18"/>
        <end position="103"/>
    </location>
</feature>
<evidence type="ECO:0000256" key="7">
    <source>
        <dbReference type="PIRNR" id="PIRNR003107"/>
    </source>
</evidence>
<name>A0A0R2FBD3_9LACO</name>
<dbReference type="GO" id="GO:0030643">
    <property type="term" value="P:intracellular phosphate ion homeostasis"/>
    <property type="evidence" value="ECO:0007669"/>
    <property type="project" value="InterPro"/>
</dbReference>
<evidence type="ECO:0000313" key="9">
    <source>
        <dbReference type="EMBL" id="KRN25745.1"/>
    </source>
</evidence>
<comment type="similarity">
    <text evidence="2 7">Belongs to the PhoU family.</text>
</comment>
<comment type="caution">
    <text evidence="9">The sequence shown here is derived from an EMBL/GenBank/DDBJ whole genome shotgun (WGS) entry which is preliminary data.</text>
</comment>
<dbReference type="GO" id="GO:0045936">
    <property type="term" value="P:negative regulation of phosphate metabolic process"/>
    <property type="evidence" value="ECO:0007669"/>
    <property type="project" value="InterPro"/>
</dbReference>
<dbReference type="PANTHER" id="PTHR42930">
    <property type="entry name" value="PHOSPHATE-SPECIFIC TRANSPORT SYSTEM ACCESSORY PROTEIN PHOU"/>
    <property type="match status" value="1"/>
</dbReference>
<comment type="function">
    <text evidence="7">Plays a role in the regulation of phosphate uptake.</text>
</comment>
<comment type="subcellular location">
    <subcellularLocation>
        <location evidence="1 7">Cytoplasm</location>
    </subcellularLocation>
</comment>
<protein>
    <recommendedName>
        <fullName evidence="7">Phosphate-specific transport system accessory protein PhoU</fullName>
    </recommendedName>
</protein>
<evidence type="ECO:0000256" key="6">
    <source>
        <dbReference type="ARBA" id="ARBA00022592"/>
    </source>
</evidence>
<evidence type="ECO:0000256" key="2">
    <source>
        <dbReference type="ARBA" id="ARBA00008107"/>
    </source>
</evidence>
<keyword evidence="10" id="KW-1185">Reference proteome</keyword>
<keyword evidence="4 7" id="KW-0813">Transport</keyword>
<proteinExistence type="inferred from homology"/>
<dbReference type="GO" id="GO:0005737">
    <property type="term" value="C:cytoplasm"/>
    <property type="evidence" value="ECO:0007669"/>
    <property type="project" value="UniProtKB-SubCell"/>
</dbReference>
<comment type="subunit">
    <text evidence="3 7">Homodimer.</text>
</comment>
<dbReference type="SUPFAM" id="SSF109755">
    <property type="entry name" value="PhoU-like"/>
    <property type="match status" value="1"/>
</dbReference>
<feature type="domain" description="PhoU" evidence="8">
    <location>
        <begin position="123"/>
        <end position="205"/>
    </location>
</feature>
<dbReference type="PATRIC" id="fig|1423804.4.peg.166"/>